<evidence type="ECO:0000313" key="8">
    <source>
        <dbReference type="Proteomes" id="UP000614200"/>
    </source>
</evidence>
<dbReference type="RefSeq" id="WP_194700298.1">
    <property type="nucleotide sequence ID" value="NZ_JADKNH010000001.1"/>
</dbReference>
<evidence type="ECO:0000256" key="2">
    <source>
        <dbReference type="ARBA" id="ARBA00022475"/>
    </source>
</evidence>
<name>A0ABR9ZMB9_9FIRM</name>
<gene>
    <name evidence="7" type="ORF">ISU02_00515</name>
</gene>
<feature type="transmembrane region" description="Helical" evidence="6">
    <location>
        <begin position="140"/>
        <end position="158"/>
    </location>
</feature>
<feature type="transmembrane region" description="Helical" evidence="6">
    <location>
        <begin position="291"/>
        <end position="311"/>
    </location>
</feature>
<reference evidence="7 8" key="1">
    <citation type="submission" date="2020-11" db="EMBL/GenBank/DDBJ databases">
        <title>Fusibacter basophilias sp. nov.</title>
        <authorList>
            <person name="Qiu D."/>
        </authorList>
    </citation>
    <scope>NUCLEOTIDE SEQUENCE [LARGE SCALE GENOMIC DNA]</scope>
    <source>
        <strain evidence="7 8">Q10-2</strain>
    </source>
</reference>
<evidence type="ECO:0000256" key="1">
    <source>
        <dbReference type="ARBA" id="ARBA00004651"/>
    </source>
</evidence>
<dbReference type="InterPro" id="IPR001851">
    <property type="entry name" value="ABC_transp_permease"/>
</dbReference>
<protein>
    <submittedName>
        <fullName evidence="7">ABC transporter permease</fullName>
    </submittedName>
</protein>
<dbReference type="Pfam" id="PF02653">
    <property type="entry name" value="BPD_transp_2"/>
    <property type="match status" value="1"/>
</dbReference>
<evidence type="ECO:0000256" key="4">
    <source>
        <dbReference type="ARBA" id="ARBA00022989"/>
    </source>
</evidence>
<dbReference type="PANTHER" id="PTHR47089:SF1">
    <property type="entry name" value="GUANOSINE ABC TRANSPORTER PERMEASE PROTEIN NUPP"/>
    <property type="match status" value="1"/>
</dbReference>
<evidence type="ECO:0000256" key="3">
    <source>
        <dbReference type="ARBA" id="ARBA00022692"/>
    </source>
</evidence>
<feature type="transmembrane region" description="Helical" evidence="6">
    <location>
        <begin position="53"/>
        <end position="75"/>
    </location>
</feature>
<sequence>MLSKITKFKSIFLIVTSIVLGLVIGSIILLLAHYNPLQVYSTLFVGIFAKPKYILWTLLKATPIIMTGLSVAFAFRIGMFNIGAEGQYMIGALLAVICGYYLDLNSSIHPIIIIIIAMLGAGIFGGIAGYLKIKFDLNEVISTIMLNWIAFYFYNYMIDTPFLNKGMNVSHKIKASAKLTIISSNDFLEKTNTFLYDLEKVKFHWGFFIAIILAVICWIILEKTTLEFQMKAVGLNPNASEHAGIDIKRNKILGMFIAGALAGAGGAIQVLGVNFGITTLAAMQGLGFEGIAVALVANSSPIGCIFSGLLFGGLRYGATKIQVPPISAPSEIINVIIGMIVLFIAVPKIIEVLIRNRGEQYDK</sequence>
<dbReference type="CDD" id="cd06580">
    <property type="entry name" value="TM_PBP1_transp_TpRbsC_like"/>
    <property type="match status" value="1"/>
</dbReference>
<feature type="transmembrane region" description="Helical" evidence="6">
    <location>
        <begin position="12"/>
        <end position="33"/>
    </location>
</feature>
<feature type="transmembrane region" description="Helical" evidence="6">
    <location>
        <begin position="252"/>
        <end position="271"/>
    </location>
</feature>
<dbReference type="Proteomes" id="UP000614200">
    <property type="component" value="Unassembled WGS sequence"/>
</dbReference>
<comment type="subcellular location">
    <subcellularLocation>
        <location evidence="1">Cell membrane</location>
        <topology evidence="1">Multi-pass membrane protein</topology>
    </subcellularLocation>
</comment>
<dbReference type="PANTHER" id="PTHR47089">
    <property type="entry name" value="ABC TRANSPORTER, PERMEASE PROTEIN"/>
    <property type="match status" value="1"/>
</dbReference>
<proteinExistence type="predicted"/>
<keyword evidence="8" id="KW-1185">Reference proteome</keyword>
<keyword evidence="3 6" id="KW-0812">Transmembrane</keyword>
<evidence type="ECO:0000256" key="6">
    <source>
        <dbReference type="SAM" id="Phobius"/>
    </source>
</evidence>
<keyword evidence="2" id="KW-1003">Cell membrane</keyword>
<evidence type="ECO:0000256" key="5">
    <source>
        <dbReference type="ARBA" id="ARBA00023136"/>
    </source>
</evidence>
<keyword evidence="4 6" id="KW-1133">Transmembrane helix</keyword>
<accession>A0ABR9ZMB9</accession>
<feature type="transmembrane region" description="Helical" evidence="6">
    <location>
        <begin position="332"/>
        <end position="354"/>
    </location>
</feature>
<feature type="transmembrane region" description="Helical" evidence="6">
    <location>
        <begin position="108"/>
        <end position="128"/>
    </location>
</feature>
<feature type="transmembrane region" description="Helical" evidence="6">
    <location>
        <begin position="82"/>
        <end position="102"/>
    </location>
</feature>
<keyword evidence="5 6" id="KW-0472">Membrane</keyword>
<evidence type="ECO:0000313" key="7">
    <source>
        <dbReference type="EMBL" id="MBF4691574.1"/>
    </source>
</evidence>
<organism evidence="7 8">
    <name type="scientific">Fusibacter ferrireducens</name>
    <dbReference type="NCBI Taxonomy" id="2785058"/>
    <lineage>
        <taxon>Bacteria</taxon>
        <taxon>Bacillati</taxon>
        <taxon>Bacillota</taxon>
        <taxon>Clostridia</taxon>
        <taxon>Eubacteriales</taxon>
        <taxon>Eubacteriales Family XII. Incertae Sedis</taxon>
        <taxon>Fusibacter</taxon>
    </lineage>
</organism>
<dbReference type="EMBL" id="JADKNH010000001">
    <property type="protein sequence ID" value="MBF4691574.1"/>
    <property type="molecule type" value="Genomic_DNA"/>
</dbReference>
<feature type="transmembrane region" description="Helical" evidence="6">
    <location>
        <begin position="203"/>
        <end position="221"/>
    </location>
</feature>
<comment type="caution">
    <text evidence="7">The sequence shown here is derived from an EMBL/GenBank/DDBJ whole genome shotgun (WGS) entry which is preliminary data.</text>
</comment>